<dbReference type="InterPro" id="IPR003595">
    <property type="entry name" value="Tyr_Pase_cat"/>
</dbReference>
<dbReference type="SMART" id="SM00404">
    <property type="entry name" value="PTPc_motif"/>
    <property type="match status" value="1"/>
</dbReference>
<keyword evidence="4" id="KW-0675">Receptor</keyword>
<comment type="caution">
    <text evidence="4">The sequence shown here is derived from an EMBL/GenBank/DDBJ whole genome shotgun (WGS) entry which is preliminary data.</text>
</comment>
<dbReference type="InterPro" id="IPR000242">
    <property type="entry name" value="PTP_cat"/>
</dbReference>
<reference evidence="4 5" key="1">
    <citation type="journal article" date="2018" name="BMC Genomics">
        <title>Comparative genome analyses reveal sequence features reflecting distinct modes of host-adaptation between dicot and monocot powdery mildew.</title>
        <authorList>
            <person name="Wu Y."/>
            <person name="Ma X."/>
            <person name="Pan Z."/>
            <person name="Kale S.D."/>
            <person name="Song Y."/>
            <person name="King H."/>
            <person name="Zhang Q."/>
            <person name="Presley C."/>
            <person name="Deng X."/>
            <person name="Wei C.I."/>
            <person name="Xiao S."/>
        </authorList>
    </citation>
    <scope>NUCLEOTIDE SEQUENCE [LARGE SCALE GENOMIC DNA]</scope>
    <source>
        <strain evidence="4">UCSC1</strain>
    </source>
</reference>
<evidence type="ECO:0000259" key="3">
    <source>
        <dbReference type="PROSITE" id="PS50056"/>
    </source>
</evidence>
<gene>
    <name evidence="4" type="ORF">GcC1_119013</name>
</gene>
<evidence type="ECO:0000259" key="2">
    <source>
        <dbReference type="PROSITE" id="PS50055"/>
    </source>
</evidence>
<dbReference type="PROSITE" id="PS50056">
    <property type="entry name" value="TYR_PHOSPHATASE_2"/>
    <property type="match status" value="1"/>
</dbReference>
<dbReference type="PROSITE" id="PS50055">
    <property type="entry name" value="TYR_PHOSPHATASE_PTP"/>
    <property type="match status" value="1"/>
</dbReference>
<evidence type="ECO:0000256" key="1">
    <source>
        <dbReference type="ARBA" id="ARBA00009649"/>
    </source>
</evidence>
<comment type="similarity">
    <text evidence="1">Belongs to the protein-tyrosine phosphatase family. Non-receptor class subfamily.</text>
</comment>
<dbReference type="EMBL" id="MCBR01011918">
    <property type="protein sequence ID" value="RKF65571.1"/>
    <property type="molecule type" value="Genomic_DNA"/>
</dbReference>
<dbReference type="PRINTS" id="PR00700">
    <property type="entry name" value="PRTYPHPHTASE"/>
</dbReference>
<dbReference type="InterPro" id="IPR050348">
    <property type="entry name" value="Protein-Tyr_Phosphatase"/>
</dbReference>
<dbReference type="AlphaFoldDB" id="A0A420I7B9"/>
<feature type="domain" description="Tyrosine specific protein phosphatases" evidence="3">
    <location>
        <begin position="240"/>
        <end position="325"/>
    </location>
</feature>
<dbReference type="CDD" id="cd18533">
    <property type="entry name" value="PTP_fungal"/>
    <property type="match status" value="1"/>
</dbReference>
<dbReference type="OrthoDB" id="10253954at2759"/>
<evidence type="ECO:0000313" key="4">
    <source>
        <dbReference type="EMBL" id="RKF65571.1"/>
    </source>
</evidence>
<feature type="domain" description="Tyrosine-protein phosphatase" evidence="2">
    <location>
        <begin position="49"/>
        <end position="334"/>
    </location>
</feature>
<proteinExistence type="inferred from homology"/>
<dbReference type="Gene3D" id="3.90.190.10">
    <property type="entry name" value="Protein tyrosine phosphatase superfamily"/>
    <property type="match status" value="1"/>
</dbReference>
<evidence type="ECO:0000313" key="5">
    <source>
        <dbReference type="Proteomes" id="UP000285405"/>
    </source>
</evidence>
<dbReference type="PANTHER" id="PTHR19134:SF449">
    <property type="entry name" value="TYROSINE-PROTEIN PHOSPHATASE 1"/>
    <property type="match status" value="1"/>
</dbReference>
<name>A0A420I7B9_9PEZI</name>
<dbReference type="InterPro" id="IPR000387">
    <property type="entry name" value="Tyr_Pase_dom"/>
</dbReference>
<dbReference type="SUPFAM" id="SSF52799">
    <property type="entry name" value="(Phosphotyrosine protein) phosphatases II"/>
    <property type="match status" value="1"/>
</dbReference>
<sequence>MARREGKDAFTSLEDATRSASFQSSMKVKRDGSSHSSMPAFLSLSNSAIAEKFNLIDRYEKAIAARPTSFLQHTSLSNRDRYPDIRPWAHNIIRLDALKFPENYINASPISLGTNGDSYIATQGPGPGDTIMHFWQMVWQEKVEVIVMLTRCVEAGKVKCDVYMPLQISERIQIHAGPALKWGEIECVSQQTEHWGEIRRFRILRKRGSKYEEHYVYHLLFMSWPDHQVPKKENDQMALLNLTNLSRQITGRPNYLTEAQRPPRIVHCSAGVGRTGTFIALDFLLRELEQDKWDNLIDHEDPVFDTVQRLREQRMGLVNNIQQYTFIYKILRESWKRHNSLKSTSSAVVNAPRIFS</sequence>
<dbReference type="Pfam" id="PF00102">
    <property type="entry name" value="Y_phosphatase"/>
    <property type="match status" value="1"/>
</dbReference>
<dbReference type="GO" id="GO:0004725">
    <property type="term" value="F:protein tyrosine phosphatase activity"/>
    <property type="evidence" value="ECO:0007669"/>
    <property type="project" value="InterPro"/>
</dbReference>
<accession>A0A420I7B9</accession>
<dbReference type="PROSITE" id="PS00383">
    <property type="entry name" value="TYR_PHOSPHATASE_1"/>
    <property type="match status" value="1"/>
</dbReference>
<organism evidence="4 5">
    <name type="scientific">Golovinomyces cichoracearum</name>
    <dbReference type="NCBI Taxonomy" id="62708"/>
    <lineage>
        <taxon>Eukaryota</taxon>
        <taxon>Fungi</taxon>
        <taxon>Dikarya</taxon>
        <taxon>Ascomycota</taxon>
        <taxon>Pezizomycotina</taxon>
        <taxon>Leotiomycetes</taxon>
        <taxon>Erysiphales</taxon>
        <taxon>Erysiphaceae</taxon>
        <taxon>Golovinomyces</taxon>
    </lineage>
</organism>
<dbReference type="PANTHER" id="PTHR19134">
    <property type="entry name" value="RECEPTOR-TYPE TYROSINE-PROTEIN PHOSPHATASE"/>
    <property type="match status" value="1"/>
</dbReference>
<dbReference type="Proteomes" id="UP000285405">
    <property type="component" value="Unassembled WGS sequence"/>
</dbReference>
<dbReference type="InterPro" id="IPR029021">
    <property type="entry name" value="Prot-tyrosine_phosphatase-like"/>
</dbReference>
<dbReference type="InterPro" id="IPR016130">
    <property type="entry name" value="Tyr_Pase_AS"/>
</dbReference>
<dbReference type="SMART" id="SM00194">
    <property type="entry name" value="PTPc"/>
    <property type="match status" value="1"/>
</dbReference>
<protein>
    <submittedName>
        <fullName evidence="4">Tyrosine-protein phosphatase non-receptor type 20</fullName>
    </submittedName>
</protein>